<evidence type="ECO:0000256" key="2">
    <source>
        <dbReference type="ARBA" id="ARBA00023306"/>
    </source>
</evidence>
<comment type="caution">
    <text evidence="4">The sequence shown here is derived from an EMBL/GenBank/DDBJ whole genome shotgun (WGS) entry which is preliminary data.</text>
</comment>
<name>A0A642VCW9_9ASCO</name>
<keyword evidence="2" id="KW-0131">Cell cycle</keyword>
<dbReference type="EMBL" id="SWFS01000053">
    <property type="protein sequence ID" value="KAA8917245.1"/>
    <property type="molecule type" value="Genomic_DNA"/>
</dbReference>
<proteinExistence type="inferred from homology"/>
<dbReference type="Proteomes" id="UP000761534">
    <property type="component" value="Unassembled WGS sequence"/>
</dbReference>
<dbReference type="VEuPathDB" id="FungiDB:TRICI_000638"/>
<dbReference type="Pfam" id="PF16679">
    <property type="entry name" value="CDT1_C"/>
    <property type="match status" value="1"/>
</dbReference>
<comment type="similarity">
    <text evidence="1">Belongs to the Cdt1 family.</text>
</comment>
<gene>
    <name evidence="4" type="ORF">TRICI_000638</name>
</gene>
<organism evidence="4 5">
    <name type="scientific">Trichomonascus ciferrii</name>
    <dbReference type="NCBI Taxonomy" id="44093"/>
    <lineage>
        <taxon>Eukaryota</taxon>
        <taxon>Fungi</taxon>
        <taxon>Dikarya</taxon>
        <taxon>Ascomycota</taxon>
        <taxon>Saccharomycotina</taxon>
        <taxon>Dipodascomycetes</taxon>
        <taxon>Dipodascales</taxon>
        <taxon>Trichomonascaceae</taxon>
        <taxon>Trichomonascus</taxon>
        <taxon>Trichomonascus ciferrii complex</taxon>
    </lineage>
</organism>
<evidence type="ECO:0000313" key="4">
    <source>
        <dbReference type="EMBL" id="KAA8917245.1"/>
    </source>
</evidence>
<dbReference type="InterPro" id="IPR038090">
    <property type="entry name" value="Cdt1_C_WH_dom_sf"/>
</dbReference>
<evidence type="ECO:0000259" key="3">
    <source>
        <dbReference type="Pfam" id="PF16679"/>
    </source>
</evidence>
<protein>
    <recommendedName>
        <fullName evidence="3">DNA replication factor Cdt1 C-terminal domain-containing protein</fullName>
    </recommendedName>
</protein>
<keyword evidence="5" id="KW-1185">Reference proteome</keyword>
<sequence length="396" mass="44508">MTKQRPSEVHNVGEFLNKGNINGRSNALETAFEKKAGEFGDMMADLMTKKGYLNKNVDDNRNEESLCLFNFYLPHGRDATITVNENRSFAVKDGMMAVLPGPLLESASEARYVFSTQQPKNLTPYFYSHRLGSEKDEGGLCQLVEAIDSSLVYYYATSSLGSITFTSLQKRVRQSSGLVLNLEHIQQILTVEPSLYVISAAGETFGVKANGLPLEMIQRRKRFRHALKKWKNKTIPLSQLPELTKTSKKRSASQTLLQDPIKIQKKAKVAAANETKKTGTLLERIRAKEAAAKNDPSKDERVRKEKYENYIKSQLPRVISILLSLRSKAYTFDELLKVFSDSLTLRLSPEESRDVIHRLSTDAPTFCSIVKAGSLNAVKICHSGWDHQSLKNKLCI</sequence>
<dbReference type="InterPro" id="IPR032054">
    <property type="entry name" value="Cdt1_C"/>
</dbReference>
<feature type="domain" description="DNA replication factor Cdt1 C-terminal" evidence="3">
    <location>
        <begin position="281"/>
        <end position="372"/>
    </location>
</feature>
<accession>A0A642VCW9</accession>
<dbReference type="Gene3D" id="1.10.10.1420">
    <property type="entry name" value="DNA replication factor Cdt1, C-terminal WH domain"/>
    <property type="match status" value="1"/>
</dbReference>
<evidence type="ECO:0000256" key="1">
    <source>
        <dbReference type="ARBA" id="ARBA00008356"/>
    </source>
</evidence>
<reference evidence="4" key="1">
    <citation type="journal article" date="2019" name="G3 (Bethesda)">
        <title>Genome Assemblies of Two Rare Opportunistic Yeast Pathogens: Diutina rugosa (syn. Candida rugosa) and Trichomonascus ciferrii (syn. Candida ciferrii).</title>
        <authorList>
            <person name="Mixao V."/>
            <person name="Saus E."/>
            <person name="Hansen A.P."/>
            <person name="Lass-Florl C."/>
            <person name="Gabaldon T."/>
        </authorList>
    </citation>
    <scope>NUCLEOTIDE SEQUENCE</scope>
    <source>
        <strain evidence="4">CBS 4856</strain>
    </source>
</reference>
<evidence type="ECO:0000313" key="5">
    <source>
        <dbReference type="Proteomes" id="UP000761534"/>
    </source>
</evidence>
<dbReference type="AlphaFoldDB" id="A0A642VCW9"/>